<comment type="catalytic activity">
    <reaction evidence="1">
        <text>Hydrolysis of terminal (1-&gt;4)-linked alpha-D-glucose residues successively from non-reducing ends of the chains with release of beta-D-glucose.</text>
        <dbReference type="EC" id="3.2.1.3"/>
    </reaction>
</comment>
<dbReference type="InterPro" id="IPR000165">
    <property type="entry name" value="Glucoamylase"/>
</dbReference>
<keyword evidence="4 12" id="KW-0732">Signal</keyword>
<dbReference type="PROSITE" id="PS00820">
    <property type="entry name" value="GLUCOAMYLASE"/>
    <property type="match status" value="1"/>
</dbReference>
<accession>A0ABP0D4V4</accession>
<dbReference type="GO" id="GO:0004339">
    <property type="term" value="F:glucan 1,4-alpha-glucosidase activity"/>
    <property type="evidence" value="ECO:0007669"/>
    <property type="project" value="UniProtKB-EC"/>
</dbReference>
<evidence type="ECO:0000256" key="8">
    <source>
        <dbReference type="ARBA" id="ARBA00023295"/>
    </source>
</evidence>
<reference evidence="14 15" key="1">
    <citation type="submission" date="2024-01" db="EMBL/GenBank/DDBJ databases">
        <authorList>
            <person name="Allen C."/>
            <person name="Tagirdzhanova G."/>
        </authorList>
    </citation>
    <scope>NUCLEOTIDE SEQUENCE [LARGE SCALE GENOMIC DNA]</scope>
    <source>
        <strain evidence="14 15">CBS 573.63</strain>
    </source>
</reference>
<dbReference type="EMBL" id="CAWUOM010000002">
    <property type="protein sequence ID" value="CAK7262693.1"/>
    <property type="molecule type" value="Genomic_DNA"/>
</dbReference>
<dbReference type="PANTHER" id="PTHR31616:SF12">
    <property type="entry name" value="GLUCOAMYLASE"/>
    <property type="match status" value="1"/>
</dbReference>
<evidence type="ECO:0000259" key="13">
    <source>
        <dbReference type="Pfam" id="PF00723"/>
    </source>
</evidence>
<sequence>MPSLLAWSLIVLALGPTVLGAPSSSEYVRAEEATIWLANESEIALERILSNIGRDGQYARSAEPGIVIASPSTENPDYYYTWSRDSAVAVRTLVELFRNGKSGLQTHIMNYVDAQAILQTVSSPSGSLTSNGTGLGEPKFRVDEKAFIGGWARPQHDGPALRAIALIDFGNWLLDNKYEKLARNNVWPVVRNDLSYVAQYWNQTGYDLWEEVSGSSFYAASVQHRALVAGEAFAHRVRDSCDYCKSQAPQILCFMQSFWTGSYINANFGGGRSGEDASTVLASIQSYDPAGSCDDFTFQPCSPRALANHKVYTDSFRSIYALNKDIAQGAAVNVGRYPDDVYYGGNPWFLTTLAAAEQLYDAIYTWNRFKSLTITSTSLSFFRDLYSDAAVGTYDASMSTFKDIVAAVQIYADSYVALVQSYAMTNGSMSEQYDKTVGTQISARDLTWSYVALLTANMRRNAIVPQPWGKPNFSSIPSICVATAATGTYATAQVSPWPSTLTSANGMTRAMAMTIPYAAITTVAAHAQRPLILL</sequence>
<dbReference type="InterPro" id="IPR011613">
    <property type="entry name" value="GH15-like"/>
</dbReference>
<dbReference type="EC" id="3.2.1.3" evidence="3"/>
<evidence type="ECO:0000256" key="2">
    <source>
        <dbReference type="ARBA" id="ARBA00006188"/>
    </source>
</evidence>
<protein>
    <recommendedName>
        <fullName evidence="3">glucan 1,4-alpha-glucosidase</fullName>
        <ecNumber evidence="3">3.2.1.3</ecNumber>
    </recommendedName>
    <alternativeName>
        <fullName evidence="11">1,4-alpha-D-glucan glucohydrolase</fullName>
    </alternativeName>
    <alternativeName>
        <fullName evidence="10">Glucan 1,4-alpha-glucosidase</fullName>
    </alternativeName>
</protein>
<evidence type="ECO:0000256" key="5">
    <source>
        <dbReference type="ARBA" id="ARBA00022801"/>
    </source>
</evidence>
<dbReference type="Proteomes" id="UP001642501">
    <property type="component" value="Unassembled WGS sequence"/>
</dbReference>
<evidence type="ECO:0000256" key="3">
    <source>
        <dbReference type="ARBA" id="ARBA00012593"/>
    </source>
</evidence>
<evidence type="ECO:0000256" key="12">
    <source>
        <dbReference type="SAM" id="SignalP"/>
    </source>
</evidence>
<evidence type="ECO:0000313" key="14">
    <source>
        <dbReference type="EMBL" id="CAK7262693.1"/>
    </source>
</evidence>
<dbReference type="PANTHER" id="PTHR31616">
    <property type="entry name" value="TREHALASE"/>
    <property type="match status" value="1"/>
</dbReference>
<evidence type="ECO:0000256" key="1">
    <source>
        <dbReference type="ARBA" id="ARBA00001863"/>
    </source>
</evidence>
<keyword evidence="8 14" id="KW-0326">Glycosidase</keyword>
<dbReference type="SUPFAM" id="SSF48208">
    <property type="entry name" value="Six-hairpin glycosidases"/>
    <property type="match status" value="1"/>
</dbReference>
<evidence type="ECO:0000313" key="15">
    <source>
        <dbReference type="Proteomes" id="UP001642501"/>
    </source>
</evidence>
<evidence type="ECO:0000256" key="7">
    <source>
        <dbReference type="ARBA" id="ARBA00023277"/>
    </source>
</evidence>
<keyword evidence="5 14" id="KW-0378">Hydrolase</keyword>
<evidence type="ECO:0000256" key="6">
    <source>
        <dbReference type="ARBA" id="ARBA00023180"/>
    </source>
</evidence>
<dbReference type="Pfam" id="PF00723">
    <property type="entry name" value="Glyco_hydro_15"/>
    <property type="match status" value="1"/>
</dbReference>
<comment type="similarity">
    <text evidence="2">Belongs to the glycosyl hydrolase 15 family.</text>
</comment>
<feature type="domain" description="GH15-like" evidence="13">
    <location>
        <begin position="43"/>
        <end position="456"/>
    </location>
</feature>
<evidence type="ECO:0000256" key="4">
    <source>
        <dbReference type="ARBA" id="ARBA00022729"/>
    </source>
</evidence>
<name>A0ABP0D4V4_9PEZI</name>
<keyword evidence="15" id="KW-1185">Reference proteome</keyword>
<feature type="chain" id="PRO_5045242092" description="glucan 1,4-alpha-glucosidase" evidence="12">
    <location>
        <begin position="21"/>
        <end position="534"/>
    </location>
</feature>
<organism evidence="14 15">
    <name type="scientific">Sporothrix epigloea</name>
    <dbReference type="NCBI Taxonomy" id="1892477"/>
    <lineage>
        <taxon>Eukaryota</taxon>
        <taxon>Fungi</taxon>
        <taxon>Dikarya</taxon>
        <taxon>Ascomycota</taxon>
        <taxon>Pezizomycotina</taxon>
        <taxon>Sordariomycetes</taxon>
        <taxon>Sordariomycetidae</taxon>
        <taxon>Ophiostomatales</taxon>
        <taxon>Ophiostomataceae</taxon>
        <taxon>Sporothrix</taxon>
    </lineage>
</organism>
<evidence type="ECO:0000256" key="11">
    <source>
        <dbReference type="ARBA" id="ARBA00033473"/>
    </source>
</evidence>
<dbReference type="InterPro" id="IPR012341">
    <property type="entry name" value="6hp_glycosidase-like_sf"/>
</dbReference>
<gene>
    <name evidence="14" type="primary">gla1</name>
    <name evidence="14" type="ORF">SEPCBS57363_000173</name>
</gene>
<dbReference type="Gene3D" id="1.50.10.10">
    <property type="match status" value="1"/>
</dbReference>
<evidence type="ECO:0000256" key="10">
    <source>
        <dbReference type="ARBA" id="ARBA00033442"/>
    </source>
</evidence>
<evidence type="ECO:0000256" key="9">
    <source>
        <dbReference type="ARBA" id="ARBA00023326"/>
    </source>
</evidence>
<dbReference type="InterPro" id="IPR008928">
    <property type="entry name" value="6-hairpin_glycosidase_sf"/>
</dbReference>
<dbReference type="PRINTS" id="PR00736">
    <property type="entry name" value="GLHYDRLASE15"/>
</dbReference>
<feature type="signal peptide" evidence="12">
    <location>
        <begin position="1"/>
        <end position="20"/>
    </location>
</feature>
<comment type="caution">
    <text evidence="14">The sequence shown here is derived from an EMBL/GenBank/DDBJ whole genome shotgun (WGS) entry which is preliminary data.</text>
</comment>
<keyword evidence="6" id="KW-0325">Glycoprotein</keyword>
<keyword evidence="7" id="KW-0119">Carbohydrate metabolism</keyword>
<proteinExistence type="inferred from homology"/>
<keyword evidence="9" id="KW-0624">Polysaccharide degradation</keyword>
<dbReference type="InterPro" id="IPR046966">
    <property type="entry name" value="Glucoamylase_active_site"/>
</dbReference>